<dbReference type="EC" id="3.5.4.10" evidence="3 4"/>
<reference evidence="6" key="1">
    <citation type="submission" date="2020-07" db="EMBL/GenBank/DDBJ databases">
        <title>Methanobacterium. sp. MethCan genome.</title>
        <authorList>
            <person name="Postec A."/>
            <person name="Quemeneur M."/>
        </authorList>
    </citation>
    <scope>NUCLEOTIDE SEQUENCE</scope>
    <source>
        <strain evidence="6">MethCAN</strain>
    </source>
</reference>
<dbReference type="Proteomes" id="UP000681041">
    <property type="component" value="Chromosome"/>
</dbReference>
<feature type="domain" description="Inosine monophosphate cyclohydrolase-like" evidence="5">
    <location>
        <begin position="2"/>
        <end position="191"/>
    </location>
</feature>
<dbReference type="GeneID" id="64819980"/>
<dbReference type="SUPFAM" id="SSF75569">
    <property type="entry name" value="Archaeal IMP cyclohydrolase PurO"/>
    <property type="match status" value="1"/>
</dbReference>
<dbReference type="GO" id="GO:0006189">
    <property type="term" value="P:'de novo' IMP biosynthetic process"/>
    <property type="evidence" value="ECO:0007669"/>
    <property type="project" value="UniProtKB-UniRule"/>
</dbReference>
<sequence>MYLGRILALGSNENGTFVAYRVSSRSFPNRMAKEFEGSAAIIPKEGYEKDIFESPYIAYNCIKIVDDVAVVSNGSHTDVIADKISLGMNIRDAIALSLLAMDYEKDDYNTPRIAGAIKKEGEGFIGIVTHQGILVEKIPAGEVRYISTYEHIAPQKVQFEAKNSKEAAEFIMNQGKFEEFSNEVTSAAAFAGANWELSTI</sequence>
<keyword evidence="1 3" id="KW-0658">Purine biosynthesis</keyword>
<evidence type="ECO:0000256" key="4">
    <source>
        <dbReference type="NCBIfam" id="TIGR01922"/>
    </source>
</evidence>
<comment type="catalytic activity">
    <reaction evidence="3">
        <text>IMP + H2O = 5-formamido-1-(5-phospho-D-ribosyl)imidazole-4-carboxamide</text>
        <dbReference type="Rhea" id="RHEA:18445"/>
        <dbReference type="ChEBI" id="CHEBI:15377"/>
        <dbReference type="ChEBI" id="CHEBI:58053"/>
        <dbReference type="ChEBI" id="CHEBI:58467"/>
        <dbReference type="EC" id="3.5.4.10"/>
    </reaction>
</comment>
<dbReference type="NCBIfam" id="NF003167">
    <property type="entry name" value="PRK04151.1"/>
    <property type="match status" value="1"/>
</dbReference>
<comment type="function">
    <text evidence="3">Catalyzes the cyclization of 5-formylamidoimidazole-4-carboxamide ribonucleotide to IMP.</text>
</comment>
<protein>
    <recommendedName>
        <fullName evidence="3 4">IMP cyclohydrolase</fullName>
        <ecNumber evidence="3 4">3.5.4.10</ecNumber>
    </recommendedName>
    <alternativeName>
        <fullName evidence="3">IMP synthase</fullName>
    </alternativeName>
    <alternativeName>
        <fullName evidence="3">Inosinicase</fullName>
    </alternativeName>
</protein>
<dbReference type="Gene3D" id="3.60.20.20">
    <property type="entry name" value="Inosine monophosphate cyclohydrolase-like"/>
    <property type="match status" value="1"/>
</dbReference>
<keyword evidence="7" id="KW-1185">Reference proteome</keyword>
<comment type="similarity">
    <text evidence="3">Belongs to the archaeal IMP cyclohydrolase family.</text>
</comment>
<evidence type="ECO:0000256" key="3">
    <source>
        <dbReference type="HAMAP-Rule" id="MF_00705"/>
    </source>
</evidence>
<evidence type="ECO:0000313" key="6">
    <source>
        <dbReference type="EMBL" id="QUH23063.1"/>
    </source>
</evidence>
<dbReference type="AlphaFoldDB" id="A0A8T8K7I3"/>
<evidence type="ECO:0000256" key="1">
    <source>
        <dbReference type="ARBA" id="ARBA00022755"/>
    </source>
</evidence>
<dbReference type="OrthoDB" id="92928at2157"/>
<dbReference type="EMBL" id="CP058560">
    <property type="protein sequence ID" value="QUH23063.1"/>
    <property type="molecule type" value="Genomic_DNA"/>
</dbReference>
<dbReference type="HAMAP" id="MF_00705">
    <property type="entry name" value="IMP_cyclohydrol"/>
    <property type="match status" value="1"/>
</dbReference>
<dbReference type="InterPro" id="IPR020600">
    <property type="entry name" value="IMP_cyclohydrolase-like"/>
</dbReference>
<evidence type="ECO:0000259" key="5">
    <source>
        <dbReference type="Pfam" id="PF07826"/>
    </source>
</evidence>
<keyword evidence="2 3" id="KW-0378">Hydrolase</keyword>
<dbReference type="NCBIfam" id="TIGR01922">
    <property type="entry name" value="purO_arch"/>
    <property type="match status" value="1"/>
</dbReference>
<name>A0A8T8K7I3_9EURY</name>
<dbReference type="InterPro" id="IPR010191">
    <property type="entry name" value="IMP_cyclohydrolase"/>
</dbReference>
<dbReference type="InterPro" id="IPR036795">
    <property type="entry name" value="IMP_cyclohydrolase-like_sf"/>
</dbReference>
<evidence type="ECO:0000313" key="7">
    <source>
        <dbReference type="Proteomes" id="UP000681041"/>
    </source>
</evidence>
<dbReference type="KEGG" id="meme:HYG87_04405"/>
<gene>
    <name evidence="3" type="primary">purO</name>
    <name evidence="6" type="ORF">HYG87_04405</name>
</gene>
<proteinExistence type="inferred from homology"/>
<accession>A0A8T8K7I3</accession>
<dbReference type="RefSeq" id="WP_211534011.1">
    <property type="nucleotide sequence ID" value="NZ_CP058560.1"/>
</dbReference>
<comment type="pathway">
    <text evidence="3">Purine metabolism; IMP biosynthesis via de novo pathway; IMP from 5-formamido-1-(5-phospho-D-ribosyl)imidazole-4-carboxamide: step 1/1.</text>
</comment>
<dbReference type="GO" id="GO:0003937">
    <property type="term" value="F:IMP cyclohydrolase activity"/>
    <property type="evidence" value="ECO:0007669"/>
    <property type="project" value="UniProtKB-UniRule"/>
</dbReference>
<evidence type="ECO:0000256" key="2">
    <source>
        <dbReference type="ARBA" id="ARBA00022801"/>
    </source>
</evidence>
<dbReference type="Pfam" id="PF07826">
    <property type="entry name" value="IMP_cyclohyd"/>
    <property type="match status" value="1"/>
</dbReference>
<dbReference type="PIRSF" id="PIRSF004866">
    <property type="entry name" value="IMP_cclhdr_arch"/>
    <property type="match status" value="1"/>
</dbReference>
<organism evidence="6 7">
    <name type="scientific">Methanobacterium alkalithermotolerans</name>
    <dbReference type="NCBI Taxonomy" id="2731220"/>
    <lineage>
        <taxon>Archaea</taxon>
        <taxon>Methanobacteriati</taxon>
        <taxon>Methanobacteriota</taxon>
        <taxon>Methanomada group</taxon>
        <taxon>Methanobacteria</taxon>
        <taxon>Methanobacteriales</taxon>
        <taxon>Methanobacteriaceae</taxon>
        <taxon>Methanobacterium</taxon>
    </lineage>
</organism>